<dbReference type="GO" id="GO:0009570">
    <property type="term" value="C:chloroplast stroma"/>
    <property type="evidence" value="ECO:0007669"/>
    <property type="project" value="UniProtKB-SubCell"/>
</dbReference>
<feature type="active site" evidence="9">
    <location>
        <position position="102"/>
    </location>
</feature>
<dbReference type="EMBL" id="MG234280">
    <property type="protein sequence ID" value="AYA72714.1"/>
    <property type="molecule type" value="Genomic_DNA"/>
</dbReference>
<comment type="similarity">
    <text evidence="1 8 10">Belongs to the peptidase S14 family.</text>
</comment>
<dbReference type="PROSITE" id="PS00381">
    <property type="entry name" value="CLP_PROTEASE_SER"/>
    <property type="match status" value="1"/>
</dbReference>
<dbReference type="InterPro" id="IPR001907">
    <property type="entry name" value="ClpP"/>
</dbReference>
<dbReference type="HAMAP" id="MF_00444">
    <property type="entry name" value="ClpP"/>
    <property type="match status" value="1"/>
</dbReference>
<dbReference type="FunFam" id="3.90.226.10:FF:000006">
    <property type="entry name" value="ATP-dependent Clp protease proteolytic subunit"/>
    <property type="match status" value="1"/>
</dbReference>
<dbReference type="RefSeq" id="YP_009527340.1">
    <property type="nucleotide sequence ID" value="NC_039677.1"/>
</dbReference>
<evidence type="ECO:0000256" key="10">
    <source>
        <dbReference type="RuleBase" id="RU003567"/>
    </source>
</evidence>
<keyword evidence="5 8" id="KW-0720">Serine protease</keyword>
<evidence type="ECO:0000256" key="5">
    <source>
        <dbReference type="ARBA" id="ARBA00022825"/>
    </source>
</evidence>
<dbReference type="Gene3D" id="3.90.226.10">
    <property type="entry name" value="2-enoyl-CoA Hydratase, Chain A, domain 1"/>
    <property type="match status" value="1"/>
</dbReference>
<dbReference type="GO" id="GO:0004176">
    <property type="term" value="F:ATP-dependent peptidase activity"/>
    <property type="evidence" value="ECO:0007669"/>
    <property type="project" value="InterPro"/>
</dbReference>
<feature type="active site" description="Nucleophile" evidence="8">
    <location>
        <position position="102"/>
    </location>
</feature>
<evidence type="ECO:0000256" key="8">
    <source>
        <dbReference type="HAMAP-Rule" id="MF_00444"/>
    </source>
</evidence>
<dbReference type="InterPro" id="IPR023562">
    <property type="entry name" value="ClpP/TepA"/>
</dbReference>
<dbReference type="PANTHER" id="PTHR10381">
    <property type="entry name" value="ATP-DEPENDENT CLP PROTEASE PROTEOLYTIC SUBUNIT"/>
    <property type="match status" value="1"/>
</dbReference>
<evidence type="ECO:0000313" key="11">
    <source>
        <dbReference type="EMBL" id="AYA72714.1"/>
    </source>
</evidence>
<comment type="subunit">
    <text evidence="8">Component of the chloroplastic Clp protease core complex.</text>
</comment>
<dbReference type="AlphaFoldDB" id="A0A385NFW9"/>
<proteinExistence type="inferred from homology"/>
<dbReference type="Pfam" id="PF00574">
    <property type="entry name" value="CLP_protease"/>
    <property type="match status" value="1"/>
</dbReference>
<keyword evidence="4 8" id="KW-0378">Hydrolase</keyword>
<keyword evidence="3 8" id="KW-0645">Protease</keyword>
<dbReference type="GO" id="GO:0009368">
    <property type="term" value="C:endopeptidase Clp complex"/>
    <property type="evidence" value="ECO:0007669"/>
    <property type="project" value="TreeGrafter"/>
</dbReference>
<evidence type="ECO:0000256" key="1">
    <source>
        <dbReference type="ARBA" id="ARBA00007039"/>
    </source>
</evidence>
<accession>A0A385NFW9</accession>
<dbReference type="GO" id="GO:0006515">
    <property type="term" value="P:protein quality control for misfolded or incompletely synthesized proteins"/>
    <property type="evidence" value="ECO:0007669"/>
    <property type="project" value="TreeGrafter"/>
</dbReference>
<evidence type="ECO:0000256" key="6">
    <source>
        <dbReference type="ARBA" id="ARBA00034021"/>
    </source>
</evidence>
<evidence type="ECO:0000256" key="3">
    <source>
        <dbReference type="ARBA" id="ARBA00022670"/>
    </source>
</evidence>
<name>A0A385NFW9_9MAGN</name>
<evidence type="ECO:0000256" key="2">
    <source>
        <dbReference type="ARBA" id="ARBA00022640"/>
    </source>
</evidence>
<organism evidence="11">
    <name type="scientific">Ranzania japonica</name>
    <dbReference type="NCBI Taxonomy" id="63353"/>
    <lineage>
        <taxon>Eukaryota</taxon>
        <taxon>Viridiplantae</taxon>
        <taxon>Streptophyta</taxon>
        <taxon>Embryophyta</taxon>
        <taxon>Tracheophyta</taxon>
        <taxon>Spermatophyta</taxon>
        <taxon>Magnoliopsida</taxon>
        <taxon>Ranunculales</taxon>
        <taxon>Berberidaceae</taxon>
        <taxon>Berberidoideae</taxon>
        <taxon>Ranzanieae</taxon>
        <taxon>Ranzania</taxon>
    </lineage>
</organism>
<evidence type="ECO:0000256" key="9">
    <source>
        <dbReference type="PROSITE-ProRule" id="PRU10085"/>
    </source>
</evidence>
<dbReference type="InterPro" id="IPR029045">
    <property type="entry name" value="ClpP/crotonase-like_dom_sf"/>
</dbReference>
<dbReference type="CDD" id="cd07017">
    <property type="entry name" value="S14_ClpP_2"/>
    <property type="match status" value="1"/>
</dbReference>
<comment type="subcellular location">
    <subcellularLocation>
        <location evidence="8">Plastid</location>
        <location evidence="8">Chloroplast stroma</location>
    </subcellularLocation>
</comment>
<dbReference type="GO" id="GO:0051117">
    <property type="term" value="F:ATPase binding"/>
    <property type="evidence" value="ECO:0007669"/>
    <property type="project" value="TreeGrafter"/>
</dbReference>
<keyword evidence="11" id="KW-0150">Chloroplast</keyword>
<evidence type="ECO:0000256" key="4">
    <source>
        <dbReference type="ARBA" id="ARBA00022801"/>
    </source>
</evidence>
<comment type="function">
    <text evidence="7 8">Cleaves peptides in various proteins in a process that requires ATP hydrolysis. Has a chymotrypsin-like activity. Plays a major role in the degradation of misfolded proteins.</text>
</comment>
<comment type="catalytic activity">
    <reaction evidence="6 8 9">
        <text>Hydrolysis of proteins to small peptides in the presence of ATP and magnesium. alpha-casein is the usual test substrate. In the absence of ATP, only oligopeptides shorter than five residues are hydrolyzed (such as succinyl-Leu-Tyr-|-NHMec, and Leu-Tyr-Leu-|-Tyr-Trp, in which cleavage of the -Tyr-|-Leu- and -Tyr-|-Trp bonds also occurs).</text>
        <dbReference type="EC" id="3.4.21.92"/>
    </reaction>
</comment>
<geneLocation type="chloroplast" evidence="11"/>
<evidence type="ECO:0000256" key="7">
    <source>
        <dbReference type="ARBA" id="ARBA00055217"/>
    </source>
</evidence>
<gene>
    <name evidence="8 11" type="primary">clpP</name>
</gene>
<dbReference type="PRINTS" id="PR00127">
    <property type="entry name" value="CLPPROTEASEP"/>
</dbReference>
<feature type="active site" evidence="8">
    <location>
        <position position="132"/>
    </location>
</feature>
<dbReference type="InterPro" id="IPR018215">
    <property type="entry name" value="ClpP_Ser_AS"/>
</dbReference>
<keyword evidence="2 11" id="KW-0934">Plastid</keyword>
<dbReference type="SUPFAM" id="SSF52096">
    <property type="entry name" value="ClpP/crotonase"/>
    <property type="match status" value="1"/>
</dbReference>
<reference evidence="11" key="1">
    <citation type="journal article" date="2018" name="Conserv Genet Resour">
        <title>The complete chloroplast genome of Ranzania japonica, an endangered species native to Japan.</title>
        <authorList>
            <person name="Wang M."/>
            <person name="Chen Y."/>
            <person name="Hina F."/>
            <person name="O-T T."/>
            <person name="Li P."/>
        </authorList>
    </citation>
    <scope>NUCLEOTIDE SEQUENCE</scope>
</reference>
<dbReference type="PANTHER" id="PTHR10381:SF15">
    <property type="entry name" value="CHLOROPLASTIC ATP-DEPENDENT CLP PROTEASE PROTEOLYTIC SUBUNIT 1"/>
    <property type="match status" value="1"/>
</dbReference>
<sequence>MPVGVPKVPFRNPGDEDASWVDLLINRLYRERLLFLGQEIESEISNQIMGLMVYLSIEDQTKDLYLFINSPGGWVIPGVGLYDTMQFVPPDVHTICMGIAASMASFVLVGGEITKRLAFPHAMIYLIRVMIHQPASSFYESQTGEFVLEAEELLKMRENITKVYAKRTNKPLWVISEDLERDVFMSPEEAQAHGIIDLVGVENTEFDFVEVENTENLV</sequence>
<dbReference type="EC" id="3.4.21.92" evidence="8"/>
<dbReference type="GO" id="GO:0004252">
    <property type="term" value="F:serine-type endopeptidase activity"/>
    <property type="evidence" value="ECO:0007669"/>
    <property type="project" value="UniProtKB-UniRule"/>
</dbReference>
<protein>
    <recommendedName>
        <fullName evidence="8 10">ATP-dependent Clp protease proteolytic subunit</fullName>
        <ecNumber evidence="8">3.4.21.92</ecNumber>
    </recommendedName>
    <alternativeName>
        <fullName evidence="8">Endopeptidase Clp</fullName>
    </alternativeName>
</protein>
<dbReference type="GeneID" id="38344872"/>